<sequence>MMWKAGAVLFALLLVFSLAAVQPDLDERTFGRMKRDMFVRALKSKRDGQSCTTYCPGPGQQMTCGCAHLNEINSAFCFCLTRHR</sequence>
<dbReference type="EMBL" id="KU563947">
    <property type="protein sequence ID" value="AMP44695.1"/>
    <property type="molecule type" value="mRNA"/>
</dbReference>
<proteinExistence type="evidence at transcript level"/>
<protein>
    <submittedName>
        <fullName evidence="2">Conotoxin</fullName>
    </submittedName>
</protein>
<name>A0A142C1J4_CONBE</name>
<keyword evidence="1" id="KW-0732">Signal</keyword>
<feature type="signal peptide" evidence="1">
    <location>
        <begin position="1"/>
        <end position="19"/>
    </location>
</feature>
<evidence type="ECO:0000313" key="2">
    <source>
        <dbReference type="EMBL" id="AMP44695.1"/>
    </source>
</evidence>
<reference evidence="2" key="1">
    <citation type="submission" date="2015-12" db="EMBL/GenBank/DDBJ databases">
        <title>High throughput identification of novel conotoxins from the Chinese tubular cone snail Conus betulinus by multitranscriptome sequencing.</title>
        <authorList>
            <person name="Ruan Z."/>
            <person name="Peng C."/>
            <person name="Shi Q."/>
            <person name="Yao G."/>
            <person name="Gao B.-M."/>
        </authorList>
    </citation>
    <scope>NUCLEOTIDE SEQUENCE</scope>
</reference>
<organism evidence="2">
    <name type="scientific">Conus betulinus</name>
    <name type="common">Beech cone</name>
    <dbReference type="NCBI Taxonomy" id="89764"/>
    <lineage>
        <taxon>Eukaryota</taxon>
        <taxon>Metazoa</taxon>
        <taxon>Spiralia</taxon>
        <taxon>Lophotrochozoa</taxon>
        <taxon>Mollusca</taxon>
        <taxon>Gastropoda</taxon>
        <taxon>Caenogastropoda</taxon>
        <taxon>Neogastropoda</taxon>
        <taxon>Conoidea</taxon>
        <taxon>Conidae</taxon>
        <taxon>Conus</taxon>
        <taxon>Dendroconus</taxon>
    </lineage>
</organism>
<evidence type="ECO:0000256" key="1">
    <source>
        <dbReference type="SAM" id="SignalP"/>
    </source>
</evidence>
<accession>A0A142C1J4</accession>
<dbReference type="AlphaFoldDB" id="A0A142C1J4"/>
<feature type="chain" id="PRO_5007493356" evidence="1">
    <location>
        <begin position="20"/>
        <end position="84"/>
    </location>
</feature>